<evidence type="ECO:0000313" key="5">
    <source>
        <dbReference type="Proteomes" id="UP000887564"/>
    </source>
</evidence>
<name>A0A914RWQ1_PAREQ</name>
<dbReference type="SMART" id="SM00181">
    <property type="entry name" value="EGF"/>
    <property type="match status" value="2"/>
</dbReference>
<dbReference type="PROSITE" id="PS01186">
    <property type="entry name" value="EGF_2"/>
    <property type="match status" value="1"/>
</dbReference>
<dbReference type="InterPro" id="IPR024731">
    <property type="entry name" value="NELL2-like_EGF"/>
</dbReference>
<dbReference type="AlphaFoldDB" id="A0A914RWQ1"/>
<dbReference type="Pfam" id="PF12947">
    <property type="entry name" value="EGF_3"/>
    <property type="match status" value="1"/>
</dbReference>
<keyword evidence="5" id="KW-1185">Reference proteome</keyword>
<dbReference type="WBParaSite" id="PEQ_0001092001-mRNA-1">
    <property type="protein sequence ID" value="PEQ_0001092001-mRNA-1"/>
    <property type="gene ID" value="PEQ_0001092001"/>
</dbReference>
<accession>A0A914RWQ1</accession>
<organism evidence="5 6">
    <name type="scientific">Parascaris equorum</name>
    <name type="common">Equine roundworm</name>
    <dbReference type="NCBI Taxonomy" id="6256"/>
    <lineage>
        <taxon>Eukaryota</taxon>
        <taxon>Metazoa</taxon>
        <taxon>Ecdysozoa</taxon>
        <taxon>Nematoda</taxon>
        <taxon>Chromadorea</taxon>
        <taxon>Rhabditida</taxon>
        <taxon>Spirurina</taxon>
        <taxon>Ascaridomorpha</taxon>
        <taxon>Ascaridoidea</taxon>
        <taxon>Ascarididae</taxon>
        <taxon>Parascaris</taxon>
    </lineage>
</organism>
<keyword evidence="2" id="KW-1015">Disulfide bond</keyword>
<dbReference type="InterPro" id="IPR000742">
    <property type="entry name" value="EGF"/>
</dbReference>
<evidence type="ECO:0000256" key="1">
    <source>
        <dbReference type="ARBA" id="ARBA00022536"/>
    </source>
</evidence>
<protein>
    <submittedName>
        <fullName evidence="6">EGF-like domain-containing protein</fullName>
    </submittedName>
</protein>
<reference evidence="6" key="1">
    <citation type="submission" date="2022-11" db="UniProtKB">
        <authorList>
            <consortium name="WormBaseParasite"/>
        </authorList>
    </citation>
    <scope>IDENTIFICATION</scope>
</reference>
<dbReference type="PROSITE" id="PS50026">
    <property type="entry name" value="EGF_3"/>
    <property type="match status" value="1"/>
</dbReference>
<dbReference type="Gene3D" id="2.10.25.10">
    <property type="entry name" value="Laminin"/>
    <property type="match status" value="1"/>
</dbReference>
<evidence type="ECO:0000256" key="3">
    <source>
        <dbReference type="PROSITE-ProRule" id="PRU00076"/>
    </source>
</evidence>
<keyword evidence="1 3" id="KW-0245">EGF-like domain</keyword>
<feature type="domain" description="EGF-like" evidence="4">
    <location>
        <begin position="59"/>
        <end position="101"/>
    </location>
</feature>
<proteinExistence type="predicted"/>
<dbReference type="Proteomes" id="UP000887564">
    <property type="component" value="Unplaced"/>
</dbReference>
<evidence type="ECO:0000259" key="4">
    <source>
        <dbReference type="PROSITE" id="PS50026"/>
    </source>
</evidence>
<sequence length="109" mass="11955">MIAAINVRTSSSNACTRDWIHLCRMENKTCHIDDEDVPQCGSCLVGHQPIDGQCLPINGLGNCADPNKNDCDPNADCTDVHPGRHFCTCRVGYIGDGRRCDGNHLQYIP</sequence>
<comment type="caution">
    <text evidence="3">Lacks conserved residue(s) required for the propagation of feature annotation.</text>
</comment>
<evidence type="ECO:0000313" key="6">
    <source>
        <dbReference type="WBParaSite" id="PEQ_0001092001-mRNA-1"/>
    </source>
</evidence>
<evidence type="ECO:0000256" key="2">
    <source>
        <dbReference type="ARBA" id="ARBA00023157"/>
    </source>
</evidence>